<name>A0A1J5PQZ7_9ZZZZ</name>
<sequence>MLTREDDIDVHALRRQGWTITAIARHLGRDRKTIRTYLAGNRVAGVRARTVAGPFEVYAPYCAQRLGDDPHLWASTLFDELRDLGYVGSYPTMTRQIRTRGLRPACEPCRPATGRPIAVIDHPAGEETQWDWVELPDPPPSWGWGANAHLLVGALSHSGAWRGVLCESEDQPHLIDGLDRIARALGGITRDWRFDRMATVITPGTGKVSASFAGVAKHYGVVVRPCPPRRGNRKGVVEKANHVAAQRFWRTLPDDVSIEEAQVRLDTWCARRADARVRSTPTGKTTVAALAAAELLGPVPTPFPATLSVTRTVSAQGLVSFRGNRYSVPPELTGAKVTVALRLGSPTIDIATTPGPTVGARGGVVMARHRLAPTGAGAMIRDDGHVLALERAAITAATSAAPHRGKVRRPPSPAALDAAAALRASTGTEAATPGPAAVVIDLSVYAAAAAGRNTLPPR</sequence>
<feature type="domain" description="Integrase catalytic" evidence="2">
    <location>
        <begin position="119"/>
        <end position="294"/>
    </location>
</feature>
<dbReference type="Gene3D" id="3.30.420.10">
    <property type="entry name" value="Ribonuclease H-like superfamily/Ribonuclease H"/>
    <property type="match status" value="1"/>
</dbReference>
<dbReference type="PANTHER" id="PTHR35004:SF7">
    <property type="entry name" value="INTEGRASE PROTEIN"/>
    <property type="match status" value="1"/>
</dbReference>
<dbReference type="EMBL" id="MLJW01002815">
    <property type="protein sequence ID" value="OIQ73578.1"/>
    <property type="molecule type" value="Genomic_DNA"/>
</dbReference>
<dbReference type="Gene3D" id="1.10.10.60">
    <property type="entry name" value="Homeodomain-like"/>
    <property type="match status" value="1"/>
</dbReference>
<dbReference type="NCBIfam" id="NF033546">
    <property type="entry name" value="transpos_IS21"/>
    <property type="match status" value="1"/>
</dbReference>
<proteinExistence type="inferred from homology"/>
<evidence type="ECO:0000313" key="3">
    <source>
        <dbReference type="EMBL" id="OIQ73578.1"/>
    </source>
</evidence>
<dbReference type="Pfam" id="PF22483">
    <property type="entry name" value="Mu-transpos_C_2"/>
    <property type="match status" value="1"/>
</dbReference>
<evidence type="ECO:0000259" key="2">
    <source>
        <dbReference type="PROSITE" id="PS50994"/>
    </source>
</evidence>
<dbReference type="InterPro" id="IPR036397">
    <property type="entry name" value="RNaseH_sf"/>
</dbReference>
<dbReference type="GO" id="GO:0003676">
    <property type="term" value="F:nucleic acid binding"/>
    <property type="evidence" value="ECO:0007669"/>
    <property type="project" value="InterPro"/>
</dbReference>
<protein>
    <submittedName>
        <fullName evidence="3">Integrase core domain protein</fullName>
    </submittedName>
</protein>
<organism evidence="3">
    <name type="scientific">mine drainage metagenome</name>
    <dbReference type="NCBI Taxonomy" id="410659"/>
    <lineage>
        <taxon>unclassified sequences</taxon>
        <taxon>metagenomes</taxon>
        <taxon>ecological metagenomes</taxon>
    </lineage>
</organism>
<dbReference type="SUPFAM" id="SSF53098">
    <property type="entry name" value="Ribonuclease H-like"/>
    <property type="match status" value="1"/>
</dbReference>
<dbReference type="InterPro" id="IPR001584">
    <property type="entry name" value="Integrase_cat-core"/>
</dbReference>
<dbReference type="InterPro" id="IPR012337">
    <property type="entry name" value="RNaseH-like_sf"/>
</dbReference>
<dbReference type="PROSITE" id="PS50994">
    <property type="entry name" value="INTEGRASE"/>
    <property type="match status" value="1"/>
</dbReference>
<comment type="similarity">
    <text evidence="1">Belongs to the transposase IS21/IS408/IS1162 family.</text>
</comment>
<gene>
    <name evidence="3" type="ORF">GALL_447840</name>
</gene>
<dbReference type="GO" id="GO:0015074">
    <property type="term" value="P:DNA integration"/>
    <property type="evidence" value="ECO:0007669"/>
    <property type="project" value="InterPro"/>
</dbReference>
<comment type="caution">
    <text evidence="3">The sequence shown here is derived from an EMBL/GenBank/DDBJ whole genome shotgun (WGS) entry which is preliminary data.</text>
</comment>
<accession>A0A1J5PQZ7</accession>
<evidence type="ECO:0000256" key="1">
    <source>
        <dbReference type="ARBA" id="ARBA00009277"/>
    </source>
</evidence>
<dbReference type="InterPro" id="IPR054353">
    <property type="entry name" value="IstA-like_C"/>
</dbReference>
<dbReference type="AlphaFoldDB" id="A0A1J5PQZ7"/>
<reference evidence="3" key="1">
    <citation type="submission" date="2016-10" db="EMBL/GenBank/DDBJ databases">
        <title>Sequence of Gallionella enrichment culture.</title>
        <authorList>
            <person name="Poehlein A."/>
            <person name="Muehling M."/>
            <person name="Daniel R."/>
        </authorList>
    </citation>
    <scope>NUCLEOTIDE SEQUENCE</scope>
</reference>
<dbReference type="PANTHER" id="PTHR35004">
    <property type="entry name" value="TRANSPOSASE RV3428C-RELATED"/>
    <property type="match status" value="1"/>
</dbReference>